<dbReference type="SUPFAM" id="SSF54897">
    <property type="entry name" value="Protease propeptides/inhibitors"/>
    <property type="match status" value="1"/>
</dbReference>
<feature type="active site" description="Charge relay system" evidence="5">
    <location>
        <position position="371"/>
    </location>
</feature>
<comment type="similarity">
    <text evidence="1 5 6">Belongs to the peptidase S8 family.</text>
</comment>
<dbReference type="InterPro" id="IPR023827">
    <property type="entry name" value="Peptidase_S8_Asp-AS"/>
</dbReference>
<dbReference type="InterPro" id="IPR050131">
    <property type="entry name" value="Peptidase_S8_subtilisin-like"/>
</dbReference>
<reference evidence="9 10" key="1">
    <citation type="submission" date="2015-07" db="EMBL/GenBank/DDBJ databases">
        <title>The genome of the fungus Escovopsis weberi, a specialized disease agent of ant agriculture.</title>
        <authorList>
            <person name="de Man T.J."/>
            <person name="Stajich J.E."/>
            <person name="Kubicek C.P."/>
            <person name="Chenthamara K."/>
            <person name="Atanasova L."/>
            <person name="Druzhinina I.S."/>
            <person name="Birnbaum S."/>
            <person name="Barribeau S.M."/>
            <person name="Teiling C."/>
            <person name="Suen G."/>
            <person name="Currie C."/>
            <person name="Gerardo N.M."/>
        </authorList>
    </citation>
    <scope>NUCLEOTIDE SEQUENCE [LARGE SCALE GENOMIC DNA]</scope>
</reference>
<evidence type="ECO:0000256" key="5">
    <source>
        <dbReference type="PROSITE-ProRule" id="PRU01240"/>
    </source>
</evidence>
<keyword evidence="4 5" id="KW-0720">Serine protease</keyword>
<dbReference type="PANTHER" id="PTHR43806:SF11">
    <property type="entry name" value="CEREVISIN-RELATED"/>
    <property type="match status" value="1"/>
</dbReference>
<accession>A0A0M8N278</accession>
<keyword evidence="7" id="KW-0732">Signal</keyword>
<feature type="active site" description="Charge relay system" evidence="5">
    <location>
        <position position="182"/>
    </location>
</feature>
<evidence type="ECO:0000256" key="2">
    <source>
        <dbReference type="ARBA" id="ARBA00022670"/>
    </source>
</evidence>
<feature type="signal peptide" evidence="7">
    <location>
        <begin position="1"/>
        <end position="20"/>
    </location>
</feature>
<keyword evidence="10" id="KW-1185">Reference proteome</keyword>
<dbReference type="PROSITE" id="PS00137">
    <property type="entry name" value="SUBTILASE_HIS"/>
    <property type="match status" value="1"/>
</dbReference>
<dbReference type="AlphaFoldDB" id="A0A0M8N278"/>
<dbReference type="Pfam" id="PF00082">
    <property type="entry name" value="Peptidase_S8"/>
    <property type="match status" value="1"/>
</dbReference>
<dbReference type="InterPro" id="IPR023828">
    <property type="entry name" value="Peptidase_S8_Ser-AS"/>
</dbReference>
<evidence type="ECO:0000256" key="3">
    <source>
        <dbReference type="ARBA" id="ARBA00022801"/>
    </source>
</evidence>
<dbReference type="PRINTS" id="PR00723">
    <property type="entry name" value="SUBTILISIN"/>
</dbReference>
<dbReference type="GO" id="GO:0004252">
    <property type="term" value="F:serine-type endopeptidase activity"/>
    <property type="evidence" value="ECO:0007669"/>
    <property type="project" value="UniProtKB-UniRule"/>
</dbReference>
<feature type="chain" id="PRO_5005818887" evidence="7">
    <location>
        <begin position="21"/>
        <end position="428"/>
    </location>
</feature>
<evidence type="ECO:0000256" key="4">
    <source>
        <dbReference type="ARBA" id="ARBA00022825"/>
    </source>
</evidence>
<dbReference type="InterPro" id="IPR015500">
    <property type="entry name" value="Peptidase_S8_subtilisin-rel"/>
</dbReference>
<protein>
    <submittedName>
        <fullName evidence="9">Subtilisin-like protease 6</fullName>
    </submittedName>
</protein>
<keyword evidence="2 5" id="KW-0645">Protease</keyword>
<dbReference type="PROSITE" id="PS00136">
    <property type="entry name" value="SUBTILASE_ASP"/>
    <property type="match status" value="1"/>
</dbReference>
<name>A0A0M8N278_ESCWE</name>
<dbReference type="FunFam" id="3.40.50.200:FF:000007">
    <property type="entry name" value="Subtilisin-like serine protease"/>
    <property type="match status" value="1"/>
</dbReference>
<comment type="caution">
    <text evidence="9">The sequence shown here is derived from an EMBL/GenBank/DDBJ whole genome shotgun (WGS) entry which is preliminary data.</text>
</comment>
<evidence type="ECO:0000259" key="8">
    <source>
        <dbReference type="Pfam" id="PF00082"/>
    </source>
</evidence>
<evidence type="ECO:0000256" key="7">
    <source>
        <dbReference type="SAM" id="SignalP"/>
    </source>
</evidence>
<dbReference type="SUPFAM" id="SSF52743">
    <property type="entry name" value="Subtilisin-like"/>
    <property type="match status" value="1"/>
</dbReference>
<feature type="active site" description="Charge relay system" evidence="5">
    <location>
        <position position="213"/>
    </location>
</feature>
<keyword evidence="3 5" id="KW-0378">Hydrolase</keyword>
<evidence type="ECO:0000313" key="9">
    <source>
        <dbReference type="EMBL" id="KOS21627.1"/>
    </source>
</evidence>
<dbReference type="OrthoDB" id="206201at2759"/>
<dbReference type="PROSITE" id="PS51892">
    <property type="entry name" value="SUBTILASE"/>
    <property type="match status" value="1"/>
</dbReference>
<organism evidence="9 10">
    <name type="scientific">Escovopsis weberi</name>
    <dbReference type="NCBI Taxonomy" id="150374"/>
    <lineage>
        <taxon>Eukaryota</taxon>
        <taxon>Fungi</taxon>
        <taxon>Dikarya</taxon>
        <taxon>Ascomycota</taxon>
        <taxon>Pezizomycotina</taxon>
        <taxon>Sordariomycetes</taxon>
        <taxon>Hypocreomycetidae</taxon>
        <taxon>Hypocreales</taxon>
        <taxon>Hypocreaceae</taxon>
        <taxon>Escovopsis</taxon>
    </lineage>
</organism>
<feature type="domain" description="Peptidase S8/S53" evidence="8">
    <location>
        <begin position="173"/>
        <end position="409"/>
    </location>
</feature>
<dbReference type="STRING" id="150374.A0A0M8N278"/>
<gene>
    <name evidence="9" type="ORF">ESCO_005130</name>
</gene>
<dbReference type="PROSITE" id="PS00138">
    <property type="entry name" value="SUBTILASE_SER"/>
    <property type="match status" value="1"/>
</dbReference>
<dbReference type="EMBL" id="LGSR01000008">
    <property type="protein sequence ID" value="KOS21627.1"/>
    <property type="molecule type" value="Genomic_DNA"/>
</dbReference>
<sequence>MLFPQLLPGLLLLLAPLAAAGPITGALNASSPDALVPSWHGLPIVNPNARGIIPGSYIVVYKDSYDDDAIAAKQAVFAATIARRNLDRRDATGTVLSTAVNSFRLGGMRAMAVQADDATIMDIDAADEVDFVEADTAVSHMAVFAQTNAPQGLVRLSNRDPGQGNYVFDESAGEGVTAYVIDTGIRLSHSEFQGRATFGANFINTNDTDENGHGSHVAGIIGGATFGVAKKINLVSVKVLDADGAGSNSGVLKGMQFVVNDAQAKKIIGRAVMNMSLGGSHSAAVNKAIQSMHSAGIPAIVAAGNEDQDTADSSPGSAPEALTVAAIDAATDQRAYFSNFGAPVDVYAPGVSILSVGFTSDTATKVLSGTSMACPHITGLAAYLMTYRGVTDPDQLRTLIKNLAIKAGATVQNNKANTTSLIANNGHL</sequence>
<dbReference type="Gene3D" id="3.40.50.200">
    <property type="entry name" value="Peptidase S8/S53 domain"/>
    <property type="match status" value="1"/>
</dbReference>
<dbReference type="GO" id="GO:0006508">
    <property type="term" value="P:proteolysis"/>
    <property type="evidence" value="ECO:0007669"/>
    <property type="project" value="UniProtKB-KW"/>
</dbReference>
<evidence type="ECO:0000313" key="10">
    <source>
        <dbReference type="Proteomes" id="UP000053831"/>
    </source>
</evidence>
<proteinExistence type="inferred from homology"/>
<dbReference type="Proteomes" id="UP000053831">
    <property type="component" value="Unassembled WGS sequence"/>
</dbReference>
<dbReference type="InterPro" id="IPR036852">
    <property type="entry name" value="Peptidase_S8/S53_dom_sf"/>
</dbReference>
<evidence type="ECO:0000256" key="6">
    <source>
        <dbReference type="RuleBase" id="RU003355"/>
    </source>
</evidence>
<evidence type="ECO:0000256" key="1">
    <source>
        <dbReference type="ARBA" id="ARBA00011073"/>
    </source>
</evidence>
<dbReference type="CDD" id="cd04077">
    <property type="entry name" value="Peptidases_S8_PCSK9_ProteinaseK_like"/>
    <property type="match status" value="1"/>
</dbReference>
<dbReference type="PANTHER" id="PTHR43806">
    <property type="entry name" value="PEPTIDASE S8"/>
    <property type="match status" value="1"/>
</dbReference>
<dbReference type="InterPro" id="IPR000209">
    <property type="entry name" value="Peptidase_S8/S53_dom"/>
</dbReference>
<dbReference type="InterPro" id="IPR022398">
    <property type="entry name" value="Peptidase_S8_His-AS"/>
</dbReference>
<dbReference type="InterPro" id="IPR034193">
    <property type="entry name" value="PCSK9_ProteinaseK-like"/>
</dbReference>